<evidence type="ECO:0000256" key="10">
    <source>
        <dbReference type="ARBA" id="ARBA00022840"/>
    </source>
</evidence>
<keyword evidence="6 18" id="KW-0732">Signal</keyword>
<dbReference type="Pfam" id="PF08263">
    <property type="entry name" value="LRRNT_2"/>
    <property type="match status" value="1"/>
</dbReference>
<feature type="binding site" evidence="15">
    <location>
        <position position="719"/>
    </location>
    <ligand>
        <name>ATP</name>
        <dbReference type="ChEBI" id="CHEBI:30616"/>
    </ligand>
</feature>
<proteinExistence type="inferred from homology"/>
<evidence type="ECO:0000313" key="20">
    <source>
        <dbReference type="EMBL" id="KAK8938967.1"/>
    </source>
</evidence>
<evidence type="ECO:0000256" key="3">
    <source>
        <dbReference type="ARBA" id="ARBA00022614"/>
    </source>
</evidence>
<dbReference type="SUPFAM" id="SSF52047">
    <property type="entry name" value="RNI-like"/>
    <property type="match status" value="1"/>
</dbReference>
<dbReference type="SUPFAM" id="SSF52058">
    <property type="entry name" value="L domain-like"/>
    <property type="match status" value="1"/>
</dbReference>
<evidence type="ECO:0000256" key="9">
    <source>
        <dbReference type="ARBA" id="ARBA00022777"/>
    </source>
</evidence>
<evidence type="ECO:0000256" key="11">
    <source>
        <dbReference type="ARBA" id="ARBA00022989"/>
    </source>
</evidence>
<evidence type="ECO:0000256" key="6">
    <source>
        <dbReference type="ARBA" id="ARBA00022729"/>
    </source>
</evidence>
<evidence type="ECO:0000256" key="15">
    <source>
        <dbReference type="PROSITE-ProRule" id="PRU10141"/>
    </source>
</evidence>
<evidence type="ECO:0000256" key="5">
    <source>
        <dbReference type="ARBA" id="ARBA00022692"/>
    </source>
</evidence>
<feature type="domain" description="Protein kinase" evidence="19">
    <location>
        <begin position="690"/>
        <end position="972"/>
    </location>
</feature>
<dbReference type="EMBL" id="JBBWWQ010000009">
    <property type="protein sequence ID" value="KAK8938967.1"/>
    <property type="molecule type" value="Genomic_DNA"/>
</dbReference>
<sequence>MDAELKPHVLFFIFFSLAYFIVSYSQSPRPDEKQILLNLKNAWGSPASLMTWNSAGDHCQYAGISCSGEGYVVGISLYNSNISFPIPSFICDLKALTSLNLSYNYVPGEFPSFLYNCSSLQKLDISDNYFVGELPADINRMPQNLTHLVIGGNNFTGDIPAAIGRFPAIKYLDLNYNLFNGTIPAEIGNLSTLESLILAQNPFPPTKIPPEFGNLTSIKYIWMSKMNLFGEIPESLGKLANLEHLNLGENSLVGNIPASIWMIKPLKVLYLFKNKLAGEISKTVAADGLSWIDLSSNQLTGSIPEAFGELKNLSILYLYFNSLSGKFPASIARLSNLYDIRIFNNSIEGVLPPEMGKYSRLWNFEVDDNMFTGELPDHLCDGNALTGLIVFDNQLTGELPKSLGSCDTLLNVQLQNNLFTGEFPAGIWSAINLTFVAMQGNRLTGTLPERLPWNLTRLVIQNNLFSGRIPLSAGGLLVFNGDRNNFSGEIPASFFENSMFQSLTLSGNHISGNIPATVGSMTSLSVLDLSNNLLAGAIPESLGSLPLLNSLDLSKNKLSGEIPSKLGDLKLNYLNLSVNALTGEIPAPLQIQAFEYSFRSNQNLCAADDRSFPYIQSCRNSSASSDKLSASLLILFIALGALLISGVMLICFLIIRAHRRRKNAVPFPTDWKTTSFQVVDVSESAIFRGLTEENIIGRGGGGKVYSVSLAGGIVVAVKKIWNARKLDSHLEKEFQAEVKILGSIRHANIVKLLCCISGRNSKLLVYEYLHNGSLDGRLHRRKRGDTPPLDWQTRLQIAVGAAKGLCYMHHGCSPPIIHRDVKSSNILLDPQFNSKIADFGLARILAKGGEPETVSAVAGSFGYMAPECGALRKVNEKVDVYSFGVVLLELVTGREAGDGGEEDDGNLTDWAWRRYKESGWTVADAVDEEIAGDSSEWVEEAEVVFRMGLICTGWDPASRPTMKEVLQVLMKLGRGREVIDGIGGAGETESDLLQSSKGKSSSRRKKIADVMDDSDDSGVGRYAGIDSLL</sequence>
<dbReference type="SMART" id="SM00220">
    <property type="entry name" value="S_TKc"/>
    <property type="match status" value="1"/>
</dbReference>
<dbReference type="SMART" id="SM00369">
    <property type="entry name" value="LRR_TYP"/>
    <property type="match status" value="6"/>
</dbReference>
<dbReference type="FunFam" id="1.10.510.10:FF:000365">
    <property type="entry name" value="Leucine-rich repeat receptor-like serine/threonine-protein kinase At1g17230"/>
    <property type="match status" value="1"/>
</dbReference>
<reference evidence="20 21" key="1">
    <citation type="journal article" date="2022" name="Nat. Plants">
        <title>Genomes of leafy and leafless Platanthera orchids illuminate the evolution of mycoheterotrophy.</title>
        <authorList>
            <person name="Li M.H."/>
            <person name="Liu K.W."/>
            <person name="Li Z."/>
            <person name="Lu H.C."/>
            <person name="Ye Q.L."/>
            <person name="Zhang D."/>
            <person name="Wang J.Y."/>
            <person name="Li Y.F."/>
            <person name="Zhong Z.M."/>
            <person name="Liu X."/>
            <person name="Yu X."/>
            <person name="Liu D.K."/>
            <person name="Tu X.D."/>
            <person name="Liu B."/>
            <person name="Hao Y."/>
            <person name="Liao X.Y."/>
            <person name="Jiang Y.T."/>
            <person name="Sun W.H."/>
            <person name="Chen J."/>
            <person name="Chen Y.Q."/>
            <person name="Ai Y."/>
            <person name="Zhai J.W."/>
            <person name="Wu S.S."/>
            <person name="Zhou Z."/>
            <person name="Hsiao Y.Y."/>
            <person name="Wu W.L."/>
            <person name="Chen Y.Y."/>
            <person name="Lin Y.F."/>
            <person name="Hsu J.L."/>
            <person name="Li C.Y."/>
            <person name="Wang Z.W."/>
            <person name="Zhao X."/>
            <person name="Zhong W.Y."/>
            <person name="Ma X.K."/>
            <person name="Ma L."/>
            <person name="Huang J."/>
            <person name="Chen G.Z."/>
            <person name="Huang M.Z."/>
            <person name="Huang L."/>
            <person name="Peng D.H."/>
            <person name="Luo Y.B."/>
            <person name="Zou S.Q."/>
            <person name="Chen S.P."/>
            <person name="Lan S."/>
            <person name="Tsai W.C."/>
            <person name="Van de Peer Y."/>
            <person name="Liu Z.J."/>
        </authorList>
    </citation>
    <scope>NUCLEOTIDE SEQUENCE [LARGE SCALE GENOMIC DNA]</scope>
    <source>
        <strain evidence="20">Lor287</strain>
    </source>
</reference>
<keyword evidence="12 17" id="KW-0472">Membrane</keyword>
<dbReference type="Gene3D" id="3.80.10.10">
    <property type="entry name" value="Ribonuclease Inhibitor"/>
    <property type="match status" value="3"/>
</dbReference>
<keyword evidence="4" id="KW-0808">Transferase</keyword>
<comment type="similarity">
    <text evidence="2">Belongs to the protein kinase superfamily. Ser/Thr protein kinase family.</text>
</comment>
<keyword evidence="10 15" id="KW-0067">ATP-binding</keyword>
<dbReference type="SUPFAM" id="SSF56112">
    <property type="entry name" value="Protein kinase-like (PK-like)"/>
    <property type="match status" value="1"/>
</dbReference>
<evidence type="ECO:0000256" key="17">
    <source>
        <dbReference type="SAM" id="Phobius"/>
    </source>
</evidence>
<feature type="chain" id="PRO_5042822194" evidence="18">
    <location>
        <begin position="26"/>
        <end position="1029"/>
    </location>
</feature>
<dbReference type="Gene3D" id="3.30.200.20">
    <property type="entry name" value="Phosphorylase Kinase, domain 1"/>
    <property type="match status" value="1"/>
</dbReference>
<keyword evidence="9 20" id="KW-0418">Kinase</keyword>
<keyword evidence="5 17" id="KW-0812">Transmembrane</keyword>
<feature type="transmembrane region" description="Helical" evidence="17">
    <location>
        <begin position="628"/>
        <end position="655"/>
    </location>
</feature>
<dbReference type="GO" id="GO:0005524">
    <property type="term" value="F:ATP binding"/>
    <property type="evidence" value="ECO:0007669"/>
    <property type="project" value="UniProtKB-UniRule"/>
</dbReference>
<dbReference type="InterPro" id="IPR003591">
    <property type="entry name" value="Leu-rich_rpt_typical-subtyp"/>
</dbReference>
<keyword evidence="3" id="KW-0433">Leucine-rich repeat</keyword>
<dbReference type="CDD" id="cd14066">
    <property type="entry name" value="STKc_IRAK"/>
    <property type="match status" value="1"/>
</dbReference>
<evidence type="ECO:0000256" key="14">
    <source>
        <dbReference type="ARBA" id="ARBA00023180"/>
    </source>
</evidence>
<dbReference type="PROSITE" id="PS50011">
    <property type="entry name" value="PROTEIN_KINASE_DOM"/>
    <property type="match status" value="1"/>
</dbReference>
<evidence type="ECO:0000256" key="16">
    <source>
        <dbReference type="SAM" id="MobiDB-lite"/>
    </source>
</evidence>
<dbReference type="GO" id="GO:0005886">
    <property type="term" value="C:plasma membrane"/>
    <property type="evidence" value="ECO:0007669"/>
    <property type="project" value="UniProtKB-SubCell"/>
</dbReference>
<name>A0AAP0G616_9ASPA</name>
<gene>
    <name evidence="20" type="primary">BAM1</name>
    <name evidence="20" type="ORF">KSP39_PZI010915</name>
</gene>
<accession>A0AAP0G616</accession>
<dbReference type="Pfam" id="PF13855">
    <property type="entry name" value="LRR_8"/>
    <property type="match status" value="3"/>
</dbReference>
<dbReference type="InterPro" id="IPR051716">
    <property type="entry name" value="Plant_RL_S/T_kinase"/>
</dbReference>
<dbReference type="GO" id="GO:0009791">
    <property type="term" value="P:post-embryonic development"/>
    <property type="evidence" value="ECO:0007669"/>
    <property type="project" value="UniProtKB-ARBA"/>
</dbReference>
<keyword evidence="7" id="KW-0677">Repeat</keyword>
<dbReference type="PRINTS" id="PR00019">
    <property type="entry name" value="LEURICHRPT"/>
</dbReference>
<keyword evidence="14" id="KW-0325">Glycoprotein</keyword>
<dbReference type="FunFam" id="3.80.10.10:FF:000233">
    <property type="entry name" value="Leucine-rich repeat receptor-like protein kinase TDR"/>
    <property type="match status" value="1"/>
</dbReference>
<evidence type="ECO:0000256" key="7">
    <source>
        <dbReference type="ARBA" id="ARBA00022737"/>
    </source>
</evidence>
<keyword evidence="13 20" id="KW-0675">Receptor</keyword>
<dbReference type="InterPro" id="IPR017441">
    <property type="entry name" value="Protein_kinase_ATP_BS"/>
</dbReference>
<evidence type="ECO:0000313" key="21">
    <source>
        <dbReference type="Proteomes" id="UP001418222"/>
    </source>
</evidence>
<comment type="caution">
    <text evidence="20">The sequence shown here is derived from an EMBL/GenBank/DDBJ whole genome shotgun (WGS) entry which is preliminary data.</text>
</comment>
<protein>
    <submittedName>
        <fullName evidence="20">Leucine-rich repeat receptor-like serine/threonine-protein kinase BAM1</fullName>
    </submittedName>
</protein>
<evidence type="ECO:0000256" key="2">
    <source>
        <dbReference type="ARBA" id="ARBA00008684"/>
    </source>
</evidence>
<dbReference type="AlphaFoldDB" id="A0AAP0G616"/>
<dbReference type="PANTHER" id="PTHR48053:SF109">
    <property type="entry name" value="PROTEIN KINASE DOMAIN-CONTAINING PROTEIN"/>
    <property type="match status" value="1"/>
</dbReference>
<evidence type="ECO:0000256" key="13">
    <source>
        <dbReference type="ARBA" id="ARBA00023170"/>
    </source>
</evidence>
<dbReference type="Pfam" id="PF00069">
    <property type="entry name" value="Pkinase"/>
    <property type="match status" value="1"/>
</dbReference>
<dbReference type="PROSITE" id="PS00108">
    <property type="entry name" value="PROTEIN_KINASE_ST"/>
    <property type="match status" value="1"/>
</dbReference>
<dbReference type="FunFam" id="3.80.10.10:FF:000041">
    <property type="entry name" value="LRR receptor-like serine/threonine-protein kinase ERECTA"/>
    <property type="match status" value="2"/>
</dbReference>
<dbReference type="InterPro" id="IPR011009">
    <property type="entry name" value="Kinase-like_dom_sf"/>
</dbReference>
<evidence type="ECO:0000259" key="19">
    <source>
        <dbReference type="PROSITE" id="PS50011"/>
    </source>
</evidence>
<dbReference type="InterPro" id="IPR000719">
    <property type="entry name" value="Prot_kinase_dom"/>
</dbReference>
<dbReference type="InterPro" id="IPR001611">
    <property type="entry name" value="Leu-rich_rpt"/>
</dbReference>
<dbReference type="InterPro" id="IPR032675">
    <property type="entry name" value="LRR_dom_sf"/>
</dbReference>
<feature type="region of interest" description="Disordered" evidence="16">
    <location>
        <begin position="983"/>
        <end position="1019"/>
    </location>
</feature>
<keyword evidence="21" id="KW-1185">Reference proteome</keyword>
<organism evidence="20 21">
    <name type="scientific">Platanthera zijinensis</name>
    <dbReference type="NCBI Taxonomy" id="2320716"/>
    <lineage>
        <taxon>Eukaryota</taxon>
        <taxon>Viridiplantae</taxon>
        <taxon>Streptophyta</taxon>
        <taxon>Embryophyta</taxon>
        <taxon>Tracheophyta</taxon>
        <taxon>Spermatophyta</taxon>
        <taxon>Magnoliopsida</taxon>
        <taxon>Liliopsida</taxon>
        <taxon>Asparagales</taxon>
        <taxon>Orchidaceae</taxon>
        <taxon>Orchidoideae</taxon>
        <taxon>Orchideae</taxon>
        <taxon>Orchidinae</taxon>
        <taxon>Platanthera</taxon>
    </lineage>
</organism>
<evidence type="ECO:0000256" key="1">
    <source>
        <dbReference type="ARBA" id="ARBA00004162"/>
    </source>
</evidence>
<dbReference type="PROSITE" id="PS00107">
    <property type="entry name" value="PROTEIN_KINASE_ATP"/>
    <property type="match status" value="1"/>
</dbReference>
<dbReference type="PANTHER" id="PTHR48053">
    <property type="entry name" value="LEUCINE RICH REPEAT FAMILY PROTEIN, EXPRESSED"/>
    <property type="match status" value="1"/>
</dbReference>
<keyword evidence="8 15" id="KW-0547">Nucleotide-binding</keyword>
<dbReference type="GO" id="GO:0004674">
    <property type="term" value="F:protein serine/threonine kinase activity"/>
    <property type="evidence" value="ECO:0007669"/>
    <property type="project" value="UniProtKB-EC"/>
</dbReference>
<evidence type="ECO:0000256" key="12">
    <source>
        <dbReference type="ARBA" id="ARBA00023136"/>
    </source>
</evidence>
<comment type="subcellular location">
    <subcellularLocation>
        <location evidence="1">Cell membrane</location>
        <topology evidence="1">Single-pass membrane protein</topology>
    </subcellularLocation>
</comment>
<dbReference type="Pfam" id="PF00560">
    <property type="entry name" value="LRR_1"/>
    <property type="match status" value="2"/>
</dbReference>
<keyword evidence="11 17" id="KW-1133">Transmembrane helix</keyword>
<evidence type="ECO:0000256" key="18">
    <source>
        <dbReference type="SAM" id="SignalP"/>
    </source>
</evidence>
<dbReference type="Gene3D" id="1.10.510.10">
    <property type="entry name" value="Transferase(Phosphotransferase) domain 1"/>
    <property type="match status" value="1"/>
</dbReference>
<dbReference type="InterPro" id="IPR013210">
    <property type="entry name" value="LRR_N_plant-typ"/>
</dbReference>
<feature type="signal peptide" evidence="18">
    <location>
        <begin position="1"/>
        <end position="25"/>
    </location>
</feature>
<dbReference type="Proteomes" id="UP001418222">
    <property type="component" value="Unassembled WGS sequence"/>
</dbReference>
<evidence type="ECO:0000256" key="8">
    <source>
        <dbReference type="ARBA" id="ARBA00022741"/>
    </source>
</evidence>
<dbReference type="InterPro" id="IPR008271">
    <property type="entry name" value="Ser/Thr_kinase_AS"/>
</dbReference>
<evidence type="ECO:0000256" key="4">
    <source>
        <dbReference type="ARBA" id="ARBA00022679"/>
    </source>
</evidence>